<dbReference type="InterPro" id="IPR005538">
    <property type="entry name" value="LrgA/CidA"/>
</dbReference>
<name>A0A5S3V929_9GAMM</name>
<keyword evidence="2" id="KW-1003">Cell membrane</keyword>
<reference evidence="7 8" key="1">
    <citation type="submission" date="2018-01" db="EMBL/GenBank/DDBJ databases">
        <authorList>
            <person name="Paulsen S."/>
            <person name="Gram L.K."/>
        </authorList>
    </citation>
    <scope>NUCLEOTIDE SEQUENCE [LARGE SCALE GENOMIC DNA]</scope>
    <source>
        <strain evidence="7 8">S3790</strain>
    </source>
</reference>
<accession>A0A5S3V929</accession>
<dbReference type="EMBL" id="PNBX01000039">
    <property type="protein sequence ID" value="TMO68396.1"/>
    <property type="molecule type" value="Genomic_DNA"/>
</dbReference>
<sequence>MSPIANKYRVRYAYFFKTNNGSIVIKQTCQISLAFLPLVSCLYSAKFIVALFDLTIPSPLLAMLILIGLLYFNVIQPTRIAPVAVPTLKYMALFFVPTGVGILQYTALLAQNSYLLLCVLIIVPTVGLICVGYIANQGAHRD</sequence>
<organism evidence="7 8">
    <name type="scientific">Pseudoalteromonas aurantia</name>
    <dbReference type="NCBI Taxonomy" id="43654"/>
    <lineage>
        <taxon>Bacteria</taxon>
        <taxon>Pseudomonadati</taxon>
        <taxon>Pseudomonadota</taxon>
        <taxon>Gammaproteobacteria</taxon>
        <taxon>Alteromonadales</taxon>
        <taxon>Pseudoalteromonadaceae</taxon>
        <taxon>Pseudoalteromonas</taxon>
    </lineage>
</organism>
<comment type="caution">
    <text evidence="7">The sequence shown here is derived from an EMBL/GenBank/DDBJ whole genome shotgun (WGS) entry which is preliminary data.</text>
</comment>
<evidence type="ECO:0000256" key="6">
    <source>
        <dbReference type="SAM" id="Phobius"/>
    </source>
</evidence>
<evidence type="ECO:0000256" key="5">
    <source>
        <dbReference type="ARBA" id="ARBA00023136"/>
    </source>
</evidence>
<feature type="transmembrane region" description="Helical" evidence="6">
    <location>
        <begin position="87"/>
        <end position="108"/>
    </location>
</feature>
<evidence type="ECO:0000313" key="7">
    <source>
        <dbReference type="EMBL" id="TMO68396.1"/>
    </source>
</evidence>
<dbReference type="GO" id="GO:0005886">
    <property type="term" value="C:plasma membrane"/>
    <property type="evidence" value="ECO:0007669"/>
    <property type="project" value="UniProtKB-SubCell"/>
</dbReference>
<gene>
    <name evidence="7" type="ORF">CWC19_10040</name>
</gene>
<dbReference type="OrthoDB" id="385012at2"/>
<dbReference type="PANTHER" id="PTHR33931:SF2">
    <property type="entry name" value="HOLIN-LIKE PROTEIN CIDA"/>
    <property type="match status" value="1"/>
</dbReference>
<evidence type="ECO:0000256" key="4">
    <source>
        <dbReference type="ARBA" id="ARBA00022989"/>
    </source>
</evidence>
<proteinExistence type="predicted"/>
<keyword evidence="4 6" id="KW-1133">Transmembrane helix</keyword>
<reference evidence="8" key="2">
    <citation type="submission" date="2019-06" db="EMBL/GenBank/DDBJ databases">
        <title>Co-occurence of chitin degradation, pigmentation and bioactivity in marine Pseudoalteromonas.</title>
        <authorList>
            <person name="Sonnenschein E.C."/>
            <person name="Bech P.K."/>
        </authorList>
    </citation>
    <scope>NUCLEOTIDE SEQUENCE [LARGE SCALE GENOMIC DNA]</scope>
    <source>
        <strain evidence="8">S3790</strain>
    </source>
</reference>
<feature type="transmembrane region" description="Helical" evidence="6">
    <location>
        <begin position="58"/>
        <end position="75"/>
    </location>
</feature>
<dbReference type="Proteomes" id="UP000307217">
    <property type="component" value="Unassembled WGS sequence"/>
</dbReference>
<protein>
    <submittedName>
        <fullName evidence="7">CidA/LrgA family protein</fullName>
    </submittedName>
</protein>
<keyword evidence="5 6" id="KW-0472">Membrane</keyword>
<dbReference type="PANTHER" id="PTHR33931">
    <property type="entry name" value="HOLIN-LIKE PROTEIN CIDA-RELATED"/>
    <property type="match status" value="1"/>
</dbReference>
<dbReference type="Pfam" id="PF03788">
    <property type="entry name" value="LrgA"/>
    <property type="match status" value="1"/>
</dbReference>
<dbReference type="AlphaFoldDB" id="A0A5S3V929"/>
<feature type="transmembrane region" description="Helical" evidence="6">
    <location>
        <begin position="114"/>
        <end position="135"/>
    </location>
</feature>
<comment type="subcellular location">
    <subcellularLocation>
        <location evidence="1">Cell membrane</location>
        <topology evidence="1">Multi-pass membrane protein</topology>
    </subcellularLocation>
</comment>
<evidence type="ECO:0000256" key="3">
    <source>
        <dbReference type="ARBA" id="ARBA00022692"/>
    </source>
</evidence>
<evidence type="ECO:0000313" key="8">
    <source>
        <dbReference type="Proteomes" id="UP000307217"/>
    </source>
</evidence>
<evidence type="ECO:0000256" key="1">
    <source>
        <dbReference type="ARBA" id="ARBA00004651"/>
    </source>
</evidence>
<evidence type="ECO:0000256" key="2">
    <source>
        <dbReference type="ARBA" id="ARBA00022475"/>
    </source>
</evidence>
<keyword evidence="3 6" id="KW-0812">Transmembrane</keyword>